<accession>A0ABD0XFZ1</accession>
<feature type="domain" description="C-type lectin" evidence="2">
    <location>
        <begin position="38"/>
        <end position="149"/>
    </location>
</feature>
<dbReference type="InterPro" id="IPR016186">
    <property type="entry name" value="C-type_lectin-like/link_sf"/>
</dbReference>
<dbReference type="EMBL" id="JAGEUA010000002">
    <property type="protein sequence ID" value="KAL1006844.1"/>
    <property type="molecule type" value="Genomic_DNA"/>
</dbReference>
<comment type="caution">
    <text evidence="3">The sequence shown here is derived from an EMBL/GenBank/DDBJ whole genome shotgun (WGS) entry which is preliminary data.</text>
</comment>
<dbReference type="InterPro" id="IPR050111">
    <property type="entry name" value="C-type_lectin/snaclec_domain"/>
</dbReference>
<dbReference type="PROSITE" id="PS50041">
    <property type="entry name" value="C_TYPE_LECTIN_2"/>
    <property type="match status" value="2"/>
</dbReference>
<keyword evidence="4" id="KW-1185">Reference proteome</keyword>
<feature type="domain" description="C-type lectin" evidence="2">
    <location>
        <begin position="165"/>
        <end position="266"/>
    </location>
</feature>
<dbReference type="FunFam" id="3.10.100.10:FF:000031">
    <property type="entry name" value="macrophage mannose receptor 1"/>
    <property type="match status" value="1"/>
</dbReference>
<dbReference type="InterPro" id="IPR001304">
    <property type="entry name" value="C-type_lectin-like"/>
</dbReference>
<evidence type="ECO:0000256" key="1">
    <source>
        <dbReference type="SAM" id="Phobius"/>
    </source>
</evidence>
<keyword evidence="1" id="KW-0812">Transmembrane</keyword>
<evidence type="ECO:0000259" key="2">
    <source>
        <dbReference type="PROSITE" id="PS50041"/>
    </source>
</evidence>
<proteinExistence type="predicted"/>
<dbReference type="SUPFAM" id="SSF56436">
    <property type="entry name" value="C-type lectin-like"/>
    <property type="match status" value="2"/>
</dbReference>
<evidence type="ECO:0000313" key="4">
    <source>
        <dbReference type="Proteomes" id="UP001557470"/>
    </source>
</evidence>
<reference evidence="3 4" key="1">
    <citation type="submission" date="2024-06" db="EMBL/GenBank/DDBJ databases">
        <authorList>
            <person name="Pan Q."/>
            <person name="Wen M."/>
            <person name="Jouanno E."/>
            <person name="Zahm M."/>
            <person name="Klopp C."/>
            <person name="Cabau C."/>
            <person name="Louis A."/>
            <person name="Berthelot C."/>
            <person name="Parey E."/>
            <person name="Roest Crollius H."/>
            <person name="Montfort J."/>
            <person name="Robinson-Rechavi M."/>
            <person name="Bouchez O."/>
            <person name="Lampietro C."/>
            <person name="Lopez Roques C."/>
            <person name="Donnadieu C."/>
            <person name="Postlethwait J."/>
            <person name="Bobe J."/>
            <person name="Verreycken H."/>
            <person name="Guiguen Y."/>
        </authorList>
    </citation>
    <scope>NUCLEOTIDE SEQUENCE [LARGE SCALE GENOMIC DNA]</scope>
    <source>
        <strain evidence="3">Up_M1</strain>
        <tissue evidence="3">Testis</tissue>
    </source>
</reference>
<dbReference type="InterPro" id="IPR016187">
    <property type="entry name" value="CTDL_fold"/>
</dbReference>
<sequence>MWKVEDCLAVLGFICNRNVDSQIVVPATTVSSNTFHKLGNDSYKLVTEKMNWDEARRQCIADDAEMASILNPITQAFITMHIHKYNEPVWIGLNNNLTEGRFRWLDKWPLGYTKWGEDEPKNNKACVYVDIDTKWKTGDCSNNYYSLCKMSAGSLLRLQNSVVDNWAHATVECLRMGASLVSIEDPLEASFIQENLELLQDATKSFWIGMHKSQDGDWMWVDNSVVDYTNWKKGMPKSEDPCVEIHSDSGLWSTNSCNLYKSYICKVAKVPQVENAPRGYAGTTVAVVLVIIAVVGLGAFLLRKQIPSPVLGECTFENTLYFNNLIRQSAAVDTMGLVANIEQNETA</sequence>
<dbReference type="AlphaFoldDB" id="A0ABD0XFZ1"/>
<dbReference type="PANTHER" id="PTHR22803">
    <property type="entry name" value="MANNOSE, PHOSPHOLIPASE, LECTIN RECEPTOR RELATED"/>
    <property type="match status" value="1"/>
</dbReference>
<protein>
    <recommendedName>
        <fullName evidence="2">C-type lectin domain-containing protein</fullName>
    </recommendedName>
</protein>
<dbReference type="CDD" id="cd00037">
    <property type="entry name" value="CLECT"/>
    <property type="match status" value="2"/>
</dbReference>
<feature type="transmembrane region" description="Helical" evidence="1">
    <location>
        <begin position="279"/>
        <end position="302"/>
    </location>
</feature>
<keyword evidence="1" id="KW-0472">Membrane</keyword>
<keyword evidence="1" id="KW-1133">Transmembrane helix</keyword>
<dbReference type="SMART" id="SM00034">
    <property type="entry name" value="CLECT"/>
    <property type="match status" value="2"/>
</dbReference>
<dbReference type="Proteomes" id="UP001557470">
    <property type="component" value="Unassembled WGS sequence"/>
</dbReference>
<name>A0ABD0XFZ1_UMBPY</name>
<evidence type="ECO:0000313" key="3">
    <source>
        <dbReference type="EMBL" id="KAL1006844.1"/>
    </source>
</evidence>
<gene>
    <name evidence="3" type="ORF">UPYG_G00077940</name>
</gene>
<dbReference type="Pfam" id="PF00059">
    <property type="entry name" value="Lectin_C"/>
    <property type="match status" value="2"/>
</dbReference>
<organism evidence="3 4">
    <name type="scientific">Umbra pygmaea</name>
    <name type="common">Eastern mudminnow</name>
    <dbReference type="NCBI Taxonomy" id="75934"/>
    <lineage>
        <taxon>Eukaryota</taxon>
        <taxon>Metazoa</taxon>
        <taxon>Chordata</taxon>
        <taxon>Craniata</taxon>
        <taxon>Vertebrata</taxon>
        <taxon>Euteleostomi</taxon>
        <taxon>Actinopterygii</taxon>
        <taxon>Neopterygii</taxon>
        <taxon>Teleostei</taxon>
        <taxon>Protacanthopterygii</taxon>
        <taxon>Esociformes</taxon>
        <taxon>Umbridae</taxon>
        <taxon>Umbra</taxon>
    </lineage>
</organism>
<dbReference type="FunFam" id="3.10.100.10:FF:000030">
    <property type="entry name" value="Mannose receptor C-type 1"/>
    <property type="match status" value="1"/>
</dbReference>
<dbReference type="Gene3D" id="3.10.100.10">
    <property type="entry name" value="Mannose-Binding Protein A, subunit A"/>
    <property type="match status" value="2"/>
</dbReference>